<dbReference type="InterPro" id="IPR046838">
    <property type="entry name" value="BrxL_N"/>
</dbReference>
<keyword evidence="2" id="KW-0378">Hydrolase</keyword>
<proteinExistence type="predicted"/>
<dbReference type="EMBL" id="DTIN01000007">
    <property type="protein sequence ID" value="HFX12603.1"/>
    <property type="molecule type" value="Genomic_DNA"/>
</dbReference>
<gene>
    <name evidence="2" type="primary">brxL</name>
    <name evidence="2" type="ORF">ENW00_00350</name>
</gene>
<dbReference type="GO" id="GO:0006508">
    <property type="term" value="P:proteolysis"/>
    <property type="evidence" value="ECO:0007669"/>
    <property type="project" value="UniProtKB-KW"/>
</dbReference>
<dbReference type="Pfam" id="PF13337">
    <property type="entry name" value="BrxL_ATPase"/>
    <property type="match status" value="1"/>
</dbReference>
<name>A0A7C3RJH4_DICTH</name>
<dbReference type="AlphaFoldDB" id="A0A7C3RJH4"/>
<evidence type="ECO:0000313" key="2">
    <source>
        <dbReference type="EMBL" id="HFX12603.1"/>
    </source>
</evidence>
<dbReference type="InterPro" id="IPR014061">
    <property type="entry name" value="BrxL-like"/>
</dbReference>
<protein>
    <submittedName>
        <fullName evidence="2">BREX system Lon protease-like protein BrxL</fullName>
    </submittedName>
</protein>
<dbReference type="GO" id="GO:0008233">
    <property type="term" value="F:peptidase activity"/>
    <property type="evidence" value="ECO:0007669"/>
    <property type="project" value="UniProtKB-KW"/>
</dbReference>
<reference evidence="2" key="1">
    <citation type="journal article" date="2020" name="mSystems">
        <title>Genome- and Community-Level Interaction Insights into Carbon Utilization and Element Cycling Functions of Hydrothermarchaeota in Hydrothermal Sediment.</title>
        <authorList>
            <person name="Zhou Z."/>
            <person name="Liu Y."/>
            <person name="Xu W."/>
            <person name="Pan J."/>
            <person name="Luo Z.H."/>
            <person name="Li M."/>
        </authorList>
    </citation>
    <scope>NUCLEOTIDE SEQUENCE [LARGE SCALE GENOMIC DNA]</scope>
    <source>
        <strain evidence="2">SpSt-81</strain>
    </source>
</reference>
<keyword evidence="2" id="KW-0645">Protease</keyword>
<dbReference type="Pfam" id="PF20442">
    <property type="entry name" value="BrxL_N"/>
    <property type="match status" value="1"/>
</dbReference>
<organism evidence="2">
    <name type="scientific">Dictyoglomus thermophilum</name>
    <dbReference type="NCBI Taxonomy" id="14"/>
    <lineage>
        <taxon>Bacteria</taxon>
        <taxon>Pseudomonadati</taxon>
        <taxon>Dictyoglomota</taxon>
        <taxon>Dictyoglomia</taxon>
        <taxon>Dictyoglomales</taxon>
        <taxon>Dictyoglomaceae</taxon>
        <taxon>Dictyoglomus</taxon>
    </lineage>
</organism>
<accession>A0A7C3RJH4</accession>
<dbReference type="NCBIfam" id="TIGR02688">
    <property type="entry name" value="BREX system Lon protease-like protein BrxL"/>
    <property type="match status" value="1"/>
</dbReference>
<sequence length="477" mass="55549">MNKLSNLDEKIKKVFPDVSLLKIKENYSVFNGKNLPSFIKDWLIRKFSDDEGKVYKEEIIDFIDKHIPQKESAKKLKGTLMYNKESIDILTRVSIEPDIKKGIFKFSIPDLEIKDYEGKVMEHVIEKHPELKGGEIWGVFTLRYIADTKENFIAIIGYKPFKPYDIDLEYFKEGRKEFALEEWVDLLIRSMEYNPIGFASFEQKLQFISRLLVFVEPRLNMIELAPKGTGKSYIFNNLSKYGWCVSGGKVTRAKMFYDMGKNIPGFITRYDFVAFDEAQTIEFSNDEEMRAALKSYLELGKFTIGNYHGESTAGFILLGNIQLDSNLNPINPIYFKDLPESFHESALFDRFHGFIEGWRLPRIREDLKISGYALNVEYFTEILHSLRDRSEYSSIVDDMLEIPPKADTRDTTAIKKLATGYLKLLFPHVKDPSDIDKDDFEIFCLKPALEKRGIIRKQLHLMDPEYKEELPDIKVKK</sequence>
<comment type="caution">
    <text evidence="2">The sequence shown here is derived from an EMBL/GenBank/DDBJ whole genome shotgun (WGS) entry which is preliminary data.</text>
</comment>
<feature type="domain" description="BREX system Lon protease-like BrxL N-terminal" evidence="1">
    <location>
        <begin position="14"/>
        <end position="144"/>
    </location>
</feature>
<evidence type="ECO:0000259" key="1">
    <source>
        <dbReference type="Pfam" id="PF20442"/>
    </source>
</evidence>